<evidence type="ECO:0000313" key="3">
    <source>
        <dbReference type="Proteomes" id="UP000467841"/>
    </source>
</evidence>
<evidence type="ECO:0000256" key="1">
    <source>
        <dbReference type="SAM" id="Phobius"/>
    </source>
</evidence>
<gene>
    <name evidence="2" type="ORF">MERR_LOCUS26512</name>
</gene>
<keyword evidence="3" id="KW-1185">Reference proteome</keyword>
<evidence type="ECO:0000313" key="2">
    <source>
        <dbReference type="EMBL" id="CAA7039277.1"/>
    </source>
</evidence>
<keyword evidence="1" id="KW-0472">Membrane</keyword>
<accession>A0A6D2JRI8</accession>
<organism evidence="2 3">
    <name type="scientific">Microthlaspi erraticum</name>
    <dbReference type="NCBI Taxonomy" id="1685480"/>
    <lineage>
        <taxon>Eukaryota</taxon>
        <taxon>Viridiplantae</taxon>
        <taxon>Streptophyta</taxon>
        <taxon>Embryophyta</taxon>
        <taxon>Tracheophyta</taxon>
        <taxon>Spermatophyta</taxon>
        <taxon>Magnoliopsida</taxon>
        <taxon>eudicotyledons</taxon>
        <taxon>Gunneridae</taxon>
        <taxon>Pentapetalae</taxon>
        <taxon>rosids</taxon>
        <taxon>malvids</taxon>
        <taxon>Brassicales</taxon>
        <taxon>Brassicaceae</taxon>
        <taxon>Coluteocarpeae</taxon>
        <taxon>Microthlaspi</taxon>
    </lineage>
</organism>
<feature type="transmembrane region" description="Helical" evidence="1">
    <location>
        <begin position="43"/>
        <end position="63"/>
    </location>
</feature>
<name>A0A6D2JRI8_9BRAS</name>
<sequence length="104" mass="11963">MVIAYKELFRTGNHIYYGPTMVDIGAVMYIENELVTLFRLRNMLKVGVNGIVAISLAIMYMITDVKEVEKSIRTSSEPKSLLQDFMILDIDEQDEKELEKQNIS</sequence>
<proteinExistence type="predicted"/>
<keyword evidence="1" id="KW-1133">Transmembrane helix</keyword>
<dbReference type="EMBL" id="CACVBM020001207">
    <property type="protein sequence ID" value="CAA7039277.1"/>
    <property type="molecule type" value="Genomic_DNA"/>
</dbReference>
<comment type="caution">
    <text evidence="2">The sequence shown here is derived from an EMBL/GenBank/DDBJ whole genome shotgun (WGS) entry which is preliminary data.</text>
</comment>
<protein>
    <submittedName>
        <fullName evidence="2">Uncharacterized protein</fullName>
    </submittedName>
</protein>
<dbReference type="AlphaFoldDB" id="A0A6D2JRI8"/>
<dbReference type="Proteomes" id="UP000467841">
    <property type="component" value="Unassembled WGS sequence"/>
</dbReference>
<reference evidence="2" key="1">
    <citation type="submission" date="2020-01" db="EMBL/GenBank/DDBJ databases">
        <authorList>
            <person name="Mishra B."/>
        </authorList>
    </citation>
    <scope>NUCLEOTIDE SEQUENCE [LARGE SCALE GENOMIC DNA]</scope>
</reference>
<keyword evidence="1" id="KW-0812">Transmembrane</keyword>